<feature type="domain" description="PAS" evidence="8">
    <location>
        <begin position="383"/>
        <end position="456"/>
    </location>
</feature>
<evidence type="ECO:0000259" key="7">
    <source>
        <dbReference type="PROSITE" id="PS50109"/>
    </source>
</evidence>
<dbReference type="Pfam" id="PF00512">
    <property type="entry name" value="HisKA"/>
    <property type="match status" value="1"/>
</dbReference>
<dbReference type="InterPro" id="IPR004358">
    <property type="entry name" value="Sig_transdc_His_kin-like_C"/>
</dbReference>
<reference evidence="10 11" key="1">
    <citation type="submission" date="2023-09" db="EMBL/GenBank/DDBJ databases">
        <title>Thalassobella suaedae gen. nov., sp. nov., a marine bacterium of the family Flavobacteriaceae isolated from a halophyte Suaeda japonica.</title>
        <authorList>
            <person name="Lee S.Y."/>
            <person name="Hwang C.Y."/>
        </authorList>
    </citation>
    <scope>NUCLEOTIDE SEQUENCE [LARGE SCALE GENOMIC DNA]</scope>
    <source>
        <strain evidence="10 11">HL-DH10</strain>
    </source>
</reference>
<dbReference type="CDD" id="cd00130">
    <property type="entry name" value="PAS"/>
    <property type="match status" value="4"/>
</dbReference>
<dbReference type="Pfam" id="PF13185">
    <property type="entry name" value="GAF_2"/>
    <property type="match status" value="1"/>
</dbReference>
<accession>A0ABY9Y4D6</accession>
<dbReference type="InterPro" id="IPR001610">
    <property type="entry name" value="PAC"/>
</dbReference>
<dbReference type="InterPro" id="IPR036890">
    <property type="entry name" value="HATPase_C_sf"/>
</dbReference>
<dbReference type="PANTHER" id="PTHR43711">
    <property type="entry name" value="TWO-COMPONENT HISTIDINE KINASE"/>
    <property type="match status" value="1"/>
</dbReference>
<proteinExistence type="predicted"/>
<keyword evidence="4" id="KW-0808">Transferase</keyword>
<dbReference type="InterPro" id="IPR003594">
    <property type="entry name" value="HATPase_dom"/>
</dbReference>
<feature type="domain" description="PAC" evidence="9">
    <location>
        <begin position="800"/>
        <end position="854"/>
    </location>
</feature>
<dbReference type="InterPro" id="IPR005467">
    <property type="entry name" value="His_kinase_dom"/>
</dbReference>
<dbReference type="InterPro" id="IPR035965">
    <property type="entry name" value="PAS-like_dom_sf"/>
</dbReference>
<keyword evidence="5" id="KW-0418">Kinase</keyword>
<dbReference type="SUPFAM" id="SSF55785">
    <property type="entry name" value="PYP-like sensor domain (PAS domain)"/>
    <property type="match status" value="5"/>
</dbReference>
<dbReference type="InterPro" id="IPR050736">
    <property type="entry name" value="Sensor_HK_Regulatory"/>
</dbReference>
<dbReference type="PANTHER" id="PTHR43711:SF26">
    <property type="entry name" value="SENSOR HISTIDINE KINASE RCSC"/>
    <property type="match status" value="1"/>
</dbReference>
<comment type="catalytic activity">
    <reaction evidence="1">
        <text>ATP + protein L-histidine = ADP + protein N-phospho-L-histidine.</text>
        <dbReference type="EC" id="2.7.13.3"/>
    </reaction>
</comment>
<dbReference type="SUPFAM" id="SSF55874">
    <property type="entry name" value="ATPase domain of HSP90 chaperone/DNA topoisomerase II/histidine kinase"/>
    <property type="match status" value="1"/>
</dbReference>
<feature type="domain" description="PAS" evidence="8">
    <location>
        <begin position="7"/>
        <end position="77"/>
    </location>
</feature>
<evidence type="ECO:0000259" key="9">
    <source>
        <dbReference type="PROSITE" id="PS50113"/>
    </source>
</evidence>
<dbReference type="InterPro" id="IPR013767">
    <property type="entry name" value="PAS_fold"/>
</dbReference>
<organism evidence="10 11">
    <name type="scientific">Thalassobellus suaedae</name>
    <dbReference type="NCBI Taxonomy" id="3074124"/>
    <lineage>
        <taxon>Bacteria</taxon>
        <taxon>Pseudomonadati</taxon>
        <taxon>Bacteroidota</taxon>
        <taxon>Flavobacteriia</taxon>
        <taxon>Flavobacteriales</taxon>
        <taxon>Flavobacteriaceae</taxon>
        <taxon>Thalassobellus</taxon>
    </lineage>
</organism>
<dbReference type="Pfam" id="PF02518">
    <property type="entry name" value="HATPase_c"/>
    <property type="match status" value="1"/>
</dbReference>
<name>A0ABY9Y4D6_9FLAO</name>
<dbReference type="InterPro" id="IPR000014">
    <property type="entry name" value="PAS"/>
</dbReference>
<dbReference type="RefSeq" id="WP_415863084.1">
    <property type="nucleotide sequence ID" value="NZ_CP134536.1"/>
</dbReference>
<gene>
    <name evidence="10" type="ORF">RHP49_02370</name>
</gene>
<evidence type="ECO:0000256" key="1">
    <source>
        <dbReference type="ARBA" id="ARBA00000085"/>
    </source>
</evidence>
<feature type="domain" description="Histidine kinase" evidence="7">
    <location>
        <begin position="872"/>
        <end position="1088"/>
    </location>
</feature>
<sequence>MIDNLQNEGLFQNIFQSTTEGILVVNNNGTILMANPACKNLFDCDSDALLGRNIKTLIAKKYRKQLKDQLINIEKTAFNISMDVVGIKNNGTDFSLEIRLNSTVVNGKKGSIAFLKDTSNLTENLLKIQQTNKFLIESNRKFDALINNLRGIVFRCKNDRDLTMEYISEGCEQITGYHAEAFLNGTVHFSHIIFQEDHKQVWNDTQKAIKNKKPFTINFRIRDKNGKVKYLQELGQGVFDKNGNLEAIEGFMLDVTLQKETEFIIKAGEAKIKALLEAIPDMIIIQDYNGNYLDFYAPQNQKLTPVEGIIGKNMADVLPPSTYKKIKKAQEKTIATKQMQLIEYKIKTKRKTNYYEARIVPLNNHSILSIVRNITEAKGQEASLKIRNKALASADNGILISDAIQPNTPIIYCNTAFEKITGYKKEEVYGKNCNFLQGDDRNQNEIGIMKNAIANGESCKVILRNYKKDGTLFWNEVAITPIHNQNKELTHFIGVQNDVSDRIKGEHLKNKIRDILELITHDKSLQIIANSIVETVEAYIEDSMVSILLLNKEAKTLHKLAAPHLPETFSNFIDGVAINPKVVSYETNTAFLNKKGIVSNIACHDLWEGYKTIALNNGIKSCWSFPILSALNQVLGVFVIYSKNKKSPSEKEREIVLDMTYLCSVAIEKHYNINALKQSKNQLEKYAGILEDKVQERTQEVMATVQKLVKTNLNLEDQILITEEAEKNALKSKALTTAIAKNFPKGFIVVVNNDLELVLAEGEALEQLGLKPFVFESMTLDDILIFSEERKTIIKEDISKTLSGKHLSFEIEYKNRYFSVNTAPLFDENNQITNALMVYNDISEQKEIEFSIQKALNKEKELNELKSRFVSMASHEFRTPLSAIQTSAILIGKLNELGLEEKRKKYVLRIEKNVNHLVTILNDFLSLSKLEEGKIRVLKEDFDIVYFTKTIIEENKIGLKKGHKICFSTTIKSLFVHLDIKLLRHIIINLLSNASKYSEGNTTIGFNIVHNQDKVLIQITDQGIGIPEEEQGRLFERFFRAKNANNIEGTGLGLNIAKHYTELMGGTIGYKSRLNVGTTFWIELPIENRIMRFPFIEKQKVKFFNEKNI</sequence>
<dbReference type="InterPro" id="IPR013655">
    <property type="entry name" value="PAS_fold_3"/>
</dbReference>
<dbReference type="Pfam" id="PF08447">
    <property type="entry name" value="PAS_3"/>
    <property type="match status" value="1"/>
</dbReference>
<dbReference type="InterPro" id="IPR036097">
    <property type="entry name" value="HisK_dim/P_sf"/>
</dbReference>
<dbReference type="InterPro" id="IPR003018">
    <property type="entry name" value="GAF"/>
</dbReference>
<dbReference type="Pfam" id="PF00989">
    <property type="entry name" value="PAS"/>
    <property type="match status" value="1"/>
</dbReference>
<dbReference type="PROSITE" id="PS50112">
    <property type="entry name" value="PAS"/>
    <property type="match status" value="3"/>
</dbReference>
<dbReference type="SMART" id="SM00387">
    <property type="entry name" value="HATPase_c"/>
    <property type="match status" value="1"/>
</dbReference>
<dbReference type="Pfam" id="PF13426">
    <property type="entry name" value="PAS_9"/>
    <property type="match status" value="2"/>
</dbReference>
<dbReference type="NCBIfam" id="TIGR00229">
    <property type="entry name" value="sensory_box"/>
    <property type="match status" value="4"/>
</dbReference>
<dbReference type="EMBL" id="CP134536">
    <property type="protein sequence ID" value="WNH13106.1"/>
    <property type="molecule type" value="Genomic_DNA"/>
</dbReference>
<protein>
    <recommendedName>
        <fullName evidence="2">histidine kinase</fullName>
        <ecNumber evidence="2">2.7.13.3</ecNumber>
    </recommendedName>
</protein>
<dbReference type="InterPro" id="IPR029016">
    <property type="entry name" value="GAF-like_dom_sf"/>
</dbReference>
<dbReference type="EC" id="2.7.13.3" evidence="2"/>
<evidence type="ECO:0000313" key="11">
    <source>
        <dbReference type="Proteomes" id="UP001303407"/>
    </source>
</evidence>
<dbReference type="Gene3D" id="3.30.450.20">
    <property type="entry name" value="PAS domain"/>
    <property type="match status" value="5"/>
</dbReference>
<dbReference type="InterPro" id="IPR000700">
    <property type="entry name" value="PAS-assoc_C"/>
</dbReference>
<evidence type="ECO:0000256" key="6">
    <source>
        <dbReference type="ARBA" id="ARBA00023012"/>
    </source>
</evidence>
<dbReference type="SMART" id="SM00086">
    <property type="entry name" value="PAC"/>
    <property type="match status" value="2"/>
</dbReference>
<feature type="domain" description="PAC" evidence="9">
    <location>
        <begin position="215"/>
        <end position="267"/>
    </location>
</feature>
<dbReference type="SMART" id="SM00091">
    <property type="entry name" value="PAS"/>
    <property type="match status" value="5"/>
</dbReference>
<dbReference type="Gene3D" id="3.30.450.40">
    <property type="match status" value="1"/>
</dbReference>
<dbReference type="SMART" id="SM00388">
    <property type="entry name" value="HisKA"/>
    <property type="match status" value="1"/>
</dbReference>
<evidence type="ECO:0000313" key="10">
    <source>
        <dbReference type="EMBL" id="WNH13106.1"/>
    </source>
</evidence>
<keyword evidence="11" id="KW-1185">Reference proteome</keyword>
<evidence type="ECO:0000256" key="4">
    <source>
        <dbReference type="ARBA" id="ARBA00022679"/>
    </source>
</evidence>
<evidence type="ECO:0000256" key="3">
    <source>
        <dbReference type="ARBA" id="ARBA00022553"/>
    </source>
</evidence>
<dbReference type="CDD" id="cd00075">
    <property type="entry name" value="HATPase"/>
    <property type="match status" value="1"/>
</dbReference>
<dbReference type="SUPFAM" id="SSF47384">
    <property type="entry name" value="Homodimeric domain of signal transducing histidine kinase"/>
    <property type="match status" value="1"/>
</dbReference>
<feature type="domain" description="PAC" evidence="9">
    <location>
        <begin position="457"/>
        <end position="511"/>
    </location>
</feature>
<dbReference type="Proteomes" id="UP001303407">
    <property type="component" value="Chromosome"/>
</dbReference>
<dbReference type="Gene3D" id="3.30.565.10">
    <property type="entry name" value="Histidine kinase-like ATPase, C-terminal domain"/>
    <property type="match status" value="1"/>
</dbReference>
<dbReference type="PROSITE" id="PS50109">
    <property type="entry name" value="HIS_KIN"/>
    <property type="match status" value="1"/>
</dbReference>
<evidence type="ECO:0000256" key="2">
    <source>
        <dbReference type="ARBA" id="ARBA00012438"/>
    </source>
</evidence>
<feature type="domain" description="PAS" evidence="8">
    <location>
        <begin position="138"/>
        <end position="212"/>
    </location>
</feature>
<evidence type="ECO:0000259" key="8">
    <source>
        <dbReference type="PROSITE" id="PS50112"/>
    </source>
</evidence>
<dbReference type="PROSITE" id="PS50113">
    <property type="entry name" value="PAC"/>
    <property type="match status" value="3"/>
</dbReference>
<dbReference type="SUPFAM" id="SSF55781">
    <property type="entry name" value="GAF domain-like"/>
    <property type="match status" value="1"/>
</dbReference>
<evidence type="ECO:0000256" key="5">
    <source>
        <dbReference type="ARBA" id="ARBA00022777"/>
    </source>
</evidence>
<dbReference type="PRINTS" id="PR00344">
    <property type="entry name" value="BCTRLSENSOR"/>
</dbReference>
<dbReference type="Gene3D" id="1.10.287.130">
    <property type="match status" value="1"/>
</dbReference>
<keyword evidence="6" id="KW-0902">Two-component regulatory system</keyword>
<dbReference type="CDD" id="cd00082">
    <property type="entry name" value="HisKA"/>
    <property type="match status" value="1"/>
</dbReference>
<dbReference type="InterPro" id="IPR003661">
    <property type="entry name" value="HisK_dim/P_dom"/>
</dbReference>
<keyword evidence="3" id="KW-0597">Phosphoprotein</keyword>